<comment type="caution">
    <text evidence="2">The sequence shown here is derived from an EMBL/GenBank/DDBJ whole genome shotgun (WGS) entry which is preliminary data.</text>
</comment>
<keyword evidence="1" id="KW-0812">Transmembrane</keyword>
<proteinExistence type="predicted"/>
<name>A0ABV8LTW4_9ACTN</name>
<dbReference type="EMBL" id="JBHSAY010000013">
    <property type="protein sequence ID" value="MFC4133788.1"/>
    <property type="molecule type" value="Genomic_DNA"/>
</dbReference>
<keyword evidence="1" id="KW-0472">Membrane</keyword>
<dbReference type="Proteomes" id="UP001595816">
    <property type="component" value="Unassembled WGS sequence"/>
</dbReference>
<organism evidence="2 3">
    <name type="scientific">Hamadaea flava</name>
    <dbReference type="NCBI Taxonomy" id="1742688"/>
    <lineage>
        <taxon>Bacteria</taxon>
        <taxon>Bacillati</taxon>
        <taxon>Actinomycetota</taxon>
        <taxon>Actinomycetes</taxon>
        <taxon>Micromonosporales</taxon>
        <taxon>Micromonosporaceae</taxon>
        <taxon>Hamadaea</taxon>
    </lineage>
</organism>
<dbReference type="InterPro" id="IPR021401">
    <property type="entry name" value="DUF3040"/>
</dbReference>
<protein>
    <submittedName>
        <fullName evidence="2">DUF3040 domain-containing protein</fullName>
    </submittedName>
</protein>
<keyword evidence="1" id="KW-1133">Transmembrane helix</keyword>
<reference evidence="3" key="1">
    <citation type="journal article" date="2019" name="Int. J. Syst. Evol. Microbiol.">
        <title>The Global Catalogue of Microorganisms (GCM) 10K type strain sequencing project: providing services to taxonomists for standard genome sequencing and annotation.</title>
        <authorList>
            <consortium name="The Broad Institute Genomics Platform"/>
            <consortium name="The Broad Institute Genome Sequencing Center for Infectious Disease"/>
            <person name="Wu L."/>
            <person name="Ma J."/>
        </authorList>
    </citation>
    <scope>NUCLEOTIDE SEQUENCE [LARGE SCALE GENOMIC DNA]</scope>
    <source>
        <strain evidence="3">CGMCC 4.7289</strain>
    </source>
</reference>
<gene>
    <name evidence="2" type="ORF">ACFOZ4_24515</name>
</gene>
<sequence length="81" mass="8839">MLTSEERRQLEVIERNLEASSPRLAVALSRGEPPPGRWPLIVCAAMWCLMPLLVVAAGALVAAVVAVVLISVTARLWYTRV</sequence>
<accession>A0ABV8LTW4</accession>
<evidence type="ECO:0000313" key="3">
    <source>
        <dbReference type="Proteomes" id="UP001595816"/>
    </source>
</evidence>
<keyword evidence="3" id="KW-1185">Reference proteome</keyword>
<evidence type="ECO:0000256" key="1">
    <source>
        <dbReference type="SAM" id="Phobius"/>
    </source>
</evidence>
<dbReference type="RefSeq" id="WP_253750315.1">
    <property type="nucleotide sequence ID" value="NZ_JAMZDZ010000001.1"/>
</dbReference>
<evidence type="ECO:0000313" key="2">
    <source>
        <dbReference type="EMBL" id="MFC4133788.1"/>
    </source>
</evidence>
<feature type="transmembrane region" description="Helical" evidence="1">
    <location>
        <begin position="38"/>
        <end position="70"/>
    </location>
</feature>
<dbReference type="Pfam" id="PF11239">
    <property type="entry name" value="DUF3040"/>
    <property type="match status" value="1"/>
</dbReference>